<feature type="region of interest" description="Disordered" evidence="2">
    <location>
        <begin position="41"/>
        <end position="65"/>
    </location>
</feature>
<proteinExistence type="predicted"/>
<feature type="coiled-coil region" evidence="1">
    <location>
        <begin position="174"/>
        <end position="239"/>
    </location>
</feature>
<feature type="chain" id="PRO_5043013927" evidence="3">
    <location>
        <begin position="24"/>
        <end position="391"/>
    </location>
</feature>
<keyword evidence="3" id="KW-0732">Signal</keyword>
<dbReference type="GO" id="GO:0004222">
    <property type="term" value="F:metalloendopeptidase activity"/>
    <property type="evidence" value="ECO:0007669"/>
    <property type="project" value="TreeGrafter"/>
</dbReference>
<keyword evidence="6" id="KW-1185">Reference proteome</keyword>
<feature type="signal peptide" evidence="3">
    <location>
        <begin position="1"/>
        <end position="23"/>
    </location>
</feature>
<dbReference type="SUPFAM" id="SSF57997">
    <property type="entry name" value="Tropomyosin"/>
    <property type="match status" value="1"/>
</dbReference>
<evidence type="ECO:0000313" key="5">
    <source>
        <dbReference type="EMBL" id="BBI98628.1"/>
    </source>
</evidence>
<dbReference type="CDD" id="cd12797">
    <property type="entry name" value="M23_peptidase"/>
    <property type="match status" value="1"/>
</dbReference>
<dbReference type="Pfam" id="PF01551">
    <property type="entry name" value="Peptidase_M23"/>
    <property type="match status" value="1"/>
</dbReference>
<dbReference type="Proteomes" id="UP001319121">
    <property type="component" value="Chromosome"/>
</dbReference>
<dbReference type="InterPro" id="IPR050570">
    <property type="entry name" value="Cell_wall_metabolism_enzyme"/>
</dbReference>
<evidence type="ECO:0000256" key="1">
    <source>
        <dbReference type="SAM" id="Coils"/>
    </source>
</evidence>
<feature type="domain" description="M23ase beta-sheet core" evidence="4">
    <location>
        <begin position="291"/>
        <end position="384"/>
    </location>
</feature>
<dbReference type="AlphaFoldDB" id="A0AAN1VYW4"/>
<dbReference type="PANTHER" id="PTHR21666:SF270">
    <property type="entry name" value="MUREIN HYDROLASE ACTIVATOR ENVC"/>
    <property type="match status" value="1"/>
</dbReference>
<dbReference type="RefSeq" id="WP_246487433.1">
    <property type="nucleotide sequence ID" value="NZ_AP019536.1"/>
</dbReference>
<feature type="compositionally biased region" description="Basic and acidic residues" evidence="2">
    <location>
        <begin position="42"/>
        <end position="65"/>
    </location>
</feature>
<dbReference type="EMBL" id="AP019536">
    <property type="protein sequence ID" value="BBI98628.1"/>
    <property type="molecule type" value="Genomic_DNA"/>
</dbReference>
<gene>
    <name evidence="5" type="ORF">FGKAn22_03210</name>
</gene>
<evidence type="ECO:0000313" key="6">
    <source>
        <dbReference type="Proteomes" id="UP001319121"/>
    </source>
</evidence>
<dbReference type="FunFam" id="2.70.70.10:FF:000003">
    <property type="entry name" value="Murein hydrolase activator EnvC"/>
    <property type="match status" value="1"/>
</dbReference>
<evidence type="ECO:0000256" key="3">
    <source>
        <dbReference type="SAM" id="SignalP"/>
    </source>
</evidence>
<dbReference type="Gene3D" id="6.10.250.3150">
    <property type="match status" value="1"/>
</dbReference>
<dbReference type="KEGG" id="fku:FGKAn22_03210"/>
<organism evidence="5 6">
    <name type="scientific">Ferrigenium kumadai</name>
    <dbReference type="NCBI Taxonomy" id="1682490"/>
    <lineage>
        <taxon>Bacteria</taxon>
        <taxon>Pseudomonadati</taxon>
        <taxon>Pseudomonadota</taxon>
        <taxon>Betaproteobacteria</taxon>
        <taxon>Nitrosomonadales</taxon>
        <taxon>Gallionellaceae</taxon>
        <taxon>Ferrigenium</taxon>
    </lineage>
</organism>
<name>A0AAN1VYW4_9PROT</name>
<dbReference type="InterPro" id="IPR011055">
    <property type="entry name" value="Dup_hybrid_motif"/>
</dbReference>
<sequence>MIPHTRLLSLALCALPLVGTAQASQQEEELENLRKRISAMQREMDKTSESKSEAADALRESERAISDSNRKLAELSTQQRIADQRLVELQSREHQLSGSLESQQTLLGKLLYQQYLGGKQEYLKMLLNNQDPNQAARDLLYYQYIARSRATWLAGLRTDLAELNAVSLATREQRSALESLHAEQAAQKKTLEKEQRARQQMMGKLSQQLRQQRREINRLHRDENRLAQLVDRLTRMLAQPKSRSLFRNDNLPDNRFDGSPFEQLRGKLAFPVKGEVTNRFGTPRPDSTVLWKGLFLRTSSGQAVKAVAAGRVVFADWLRGFGNLLIVDHGKGYMSLYGNNETLYKQVGDVLHGGDTIAAVGNSGGNEDSGLYFELRHESKPLDPMKWLALK</sequence>
<reference evidence="5 6" key="1">
    <citation type="submission" date="2019-03" db="EMBL/GenBank/DDBJ databases">
        <title>Complete genome sequence of Ferrigenium kumadai strain An22, a microaerophilic iron-oxidizing bacterium isolated from a paddy field soil.</title>
        <authorList>
            <person name="Watanabe T."/>
            <person name="Asakawa S."/>
        </authorList>
    </citation>
    <scope>NUCLEOTIDE SEQUENCE [LARGE SCALE GENOMIC DNA]</scope>
    <source>
        <strain evidence="5 6">An22</strain>
    </source>
</reference>
<dbReference type="PANTHER" id="PTHR21666">
    <property type="entry name" value="PEPTIDASE-RELATED"/>
    <property type="match status" value="1"/>
</dbReference>
<dbReference type="InterPro" id="IPR016047">
    <property type="entry name" value="M23ase_b-sheet_dom"/>
</dbReference>
<dbReference type="Gene3D" id="2.70.70.10">
    <property type="entry name" value="Glucose Permease (Domain IIA)"/>
    <property type="match status" value="1"/>
</dbReference>
<evidence type="ECO:0000259" key="4">
    <source>
        <dbReference type="Pfam" id="PF01551"/>
    </source>
</evidence>
<keyword evidence="1" id="KW-0175">Coiled coil</keyword>
<dbReference type="SUPFAM" id="SSF51261">
    <property type="entry name" value="Duplicated hybrid motif"/>
    <property type="match status" value="1"/>
</dbReference>
<evidence type="ECO:0000256" key="2">
    <source>
        <dbReference type="SAM" id="MobiDB-lite"/>
    </source>
</evidence>
<accession>A0AAN1VYW4</accession>
<protein>
    <submittedName>
        <fullName evidence="5">Non-catalytic member of peptidase subfamily M23B</fullName>
    </submittedName>
</protein>